<proteinExistence type="predicted"/>
<protein>
    <submittedName>
        <fullName evidence="2">Uncharacterized protein</fullName>
    </submittedName>
</protein>
<sequence length="112" mass="12194">MADEKIAAPMTPKTRMKVPRNSAVSFCPVEGAAVPAMLVSFPRETNRLLRRRRNGAGPLRAGHEPIENTDRRSGEAHRCVAPRRRMTAGDIACRIGPLGGDGYSRPAAFNAR</sequence>
<evidence type="ECO:0000313" key="3">
    <source>
        <dbReference type="Proteomes" id="UP000610303"/>
    </source>
</evidence>
<reference evidence="2" key="2">
    <citation type="submission" date="2020-09" db="EMBL/GenBank/DDBJ databases">
        <authorList>
            <person name="Sun Q."/>
            <person name="Ohkuma M."/>
        </authorList>
    </citation>
    <scope>NUCLEOTIDE SEQUENCE</scope>
    <source>
        <strain evidence="2">JCM 3346</strain>
    </source>
</reference>
<dbReference type="AlphaFoldDB" id="A0A918FFF3"/>
<feature type="region of interest" description="Disordered" evidence="1">
    <location>
        <begin position="50"/>
        <end position="79"/>
    </location>
</feature>
<dbReference type="EMBL" id="BMRJ01000004">
    <property type="protein sequence ID" value="GGR34711.1"/>
    <property type="molecule type" value="Genomic_DNA"/>
</dbReference>
<organism evidence="2 3">
    <name type="scientific">Agromyces mediolanus</name>
    <name type="common">Corynebacterium mediolanum</name>
    <dbReference type="NCBI Taxonomy" id="41986"/>
    <lineage>
        <taxon>Bacteria</taxon>
        <taxon>Bacillati</taxon>
        <taxon>Actinomycetota</taxon>
        <taxon>Actinomycetes</taxon>
        <taxon>Micrococcales</taxon>
        <taxon>Microbacteriaceae</taxon>
        <taxon>Agromyces</taxon>
    </lineage>
</organism>
<keyword evidence="3" id="KW-1185">Reference proteome</keyword>
<accession>A0A918FFF3</accession>
<feature type="compositionally biased region" description="Basic and acidic residues" evidence="1">
    <location>
        <begin position="61"/>
        <end position="78"/>
    </location>
</feature>
<reference evidence="2" key="1">
    <citation type="journal article" date="2014" name="Int. J. Syst. Evol. Microbiol.">
        <title>Complete genome sequence of Corynebacterium casei LMG S-19264T (=DSM 44701T), isolated from a smear-ripened cheese.</title>
        <authorList>
            <consortium name="US DOE Joint Genome Institute (JGI-PGF)"/>
            <person name="Walter F."/>
            <person name="Albersmeier A."/>
            <person name="Kalinowski J."/>
            <person name="Ruckert C."/>
        </authorList>
    </citation>
    <scope>NUCLEOTIDE SEQUENCE</scope>
    <source>
        <strain evidence="2">JCM 3346</strain>
    </source>
</reference>
<evidence type="ECO:0000313" key="2">
    <source>
        <dbReference type="EMBL" id="GGR34711.1"/>
    </source>
</evidence>
<comment type="caution">
    <text evidence="2">The sequence shown here is derived from an EMBL/GenBank/DDBJ whole genome shotgun (WGS) entry which is preliminary data.</text>
</comment>
<evidence type="ECO:0000256" key="1">
    <source>
        <dbReference type="SAM" id="MobiDB-lite"/>
    </source>
</evidence>
<dbReference type="Proteomes" id="UP000610303">
    <property type="component" value="Unassembled WGS sequence"/>
</dbReference>
<name>A0A918FFF3_AGRME</name>
<gene>
    <name evidence="2" type="ORF">GCM10010196_31010</name>
</gene>